<feature type="transmembrane region" description="Helical" evidence="1">
    <location>
        <begin position="12"/>
        <end position="31"/>
    </location>
</feature>
<keyword evidence="1" id="KW-0812">Transmembrane</keyword>
<dbReference type="Proteomes" id="UP000032279">
    <property type="component" value="Unassembled WGS sequence"/>
</dbReference>
<reference evidence="2 3" key="1">
    <citation type="submission" date="2013-08" db="EMBL/GenBank/DDBJ databases">
        <title>Lactobacillus wasatchii sp. WDC04, a late gas producing bacteria isolated from aged chedder cheese.</title>
        <authorList>
            <person name="Oberg C.J."/>
            <person name="Culumber M."/>
            <person name="McMahon D.J."/>
            <person name="Broadbent J.R."/>
            <person name="Oberg T.S."/>
            <person name="Ortaki F."/>
        </authorList>
    </citation>
    <scope>NUCLEOTIDE SEQUENCE [LARGE SCALE GENOMIC DNA]</scope>
    <source>
        <strain evidence="2 3">WDC04</strain>
    </source>
</reference>
<keyword evidence="1" id="KW-0472">Membrane</keyword>
<evidence type="ECO:0000313" key="2">
    <source>
        <dbReference type="EMBL" id="KIS03599.1"/>
    </source>
</evidence>
<gene>
    <name evidence="2" type="ORF">WDC_0836</name>
</gene>
<proteinExistence type="predicted"/>
<comment type="caution">
    <text evidence="2">The sequence shown here is derived from an EMBL/GenBank/DDBJ whole genome shotgun (WGS) entry which is preliminary data.</text>
</comment>
<evidence type="ECO:0000256" key="1">
    <source>
        <dbReference type="SAM" id="Phobius"/>
    </source>
</evidence>
<dbReference type="AlphaFoldDB" id="A0A0D0YWK0"/>
<sequence length="42" mass="4843">MMMATTGATFGYLLVLLIFVAAQLTFFIWTVKQLIWFGKQKN</sequence>
<evidence type="ECO:0000313" key="3">
    <source>
        <dbReference type="Proteomes" id="UP000032279"/>
    </source>
</evidence>
<name>A0A0D0YWK0_9LACO</name>
<dbReference type="PATRIC" id="fig|1335616.4.peg.836"/>
<keyword evidence="1" id="KW-1133">Transmembrane helix</keyword>
<keyword evidence="3" id="KW-1185">Reference proteome</keyword>
<accession>A0A0D0YWK0</accession>
<dbReference type="EMBL" id="AWTT01000015">
    <property type="protein sequence ID" value="KIS03599.1"/>
    <property type="molecule type" value="Genomic_DNA"/>
</dbReference>
<organism evidence="2 3">
    <name type="scientific">Paucilactobacillus wasatchensis</name>
    <dbReference type="NCBI Taxonomy" id="1335616"/>
    <lineage>
        <taxon>Bacteria</taxon>
        <taxon>Bacillati</taxon>
        <taxon>Bacillota</taxon>
        <taxon>Bacilli</taxon>
        <taxon>Lactobacillales</taxon>
        <taxon>Lactobacillaceae</taxon>
        <taxon>Paucilactobacillus</taxon>
    </lineage>
</organism>
<protein>
    <submittedName>
        <fullName evidence="2">Uncharacterized protein</fullName>
    </submittedName>
</protein>